<keyword evidence="3" id="KW-1185">Reference proteome</keyword>
<comment type="caution">
    <text evidence="2">The sequence shown here is derived from an EMBL/GenBank/DDBJ whole genome shotgun (WGS) entry which is preliminary data.</text>
</comment>
<sequence length="50" mass="5551">MMKSQRLPEHELNVTTPVGQAVEKMTATDSSKSCTSEKTESQTLIPNEEK</sequence>
<protein>
    <recommendedName>
        <fullName evidence="4">Multidrug transporter</fullName>
    </recommendedName>
</protein>
<evidence type="ECO:0000313" key="3">
    <source>
        <dbReference type="Proteomes" id="UP001224122"/>
    </source>
</evidence>
<feature type="region of interest" description="Disordered" evidence="1">
    <location>
        <begin position="1"/>
        <end position="50"/>
    </location>
</feature>
<organism evidence="2 3">
    <name type="scientific">Neobacillus ginsengisoli</name>
    <dbReference type="NCBI Taxonomy" id="904295"/>
    <lineage>
        <taxon>Bacteria</taxon>
        <taxon>Bacillati</taxon>
        <taxon>Bacillota</taxon>
        <taxon>Bacilli</taxon>
        <taxon>Bacillales</taxon>
        <taxon>Bacillaceae</taxon>
        <taxon>Neobacillus</taxon>
    </lineage>
</organism>
<accession>A0ABT9XXU5</accession>
<dbReference type="Proteomes" id="UP001224122">
    <property type="component" value="Unassembled WGS sequence"/>
</dbReference>
<evidence type="ECO:0008006" key="4">
    <source>
        <dbReference type="Google" id="ProtNLM"/>
    </source>
</evidence>
<evidence type="ECO:0000313" key="2">
    <source>
        <dbReference type="EMBL" id="MDQ0200176.1"/>
    </source>
</evidence>
<reference evidence="2 3" key="1">
    <citation type="submission" date="2023-07" db="EMBL/GenBank/DDBJ databases">
        <title>Genomic Encyclopedia of Type Strains, Phase IV (KMG-IV): sequencing the most valuable type-strain genomes for metagenomic binning, comparative biology and taxonomic classification.</title>
        <authorList>
            <person name="Goeker M."/>
        </authorList>
    </citation>
    <scope>NUCLEOTIDE SEQUENCE [LARGE SCALE GENOMIC DNA]</scope>
    <source>
        <strain evidence="2 3">DSM 27594</strain>
    </source>
</reference>
<dbReference type="EMBL" id="JAUSTW010000005">
    <property type="protein sequence ID" value="MDQ0200176.1"/>
    <property type="molecule type" value="Genomic_DNA"/>
</dbReference>
<name>A0ABT9XXU5_9BACI</name>
<proteinExistence type="predicted"/>
<feature type="compositionally biased region" description="Basic and acidic residues" evidence="1">
    <location>
        <begin position="1"/>
        <end position="12"/>
    </location>
</feature>
<evidence type="ECO:0000256" key="1">
    <source>
        <dbReference type="SAM" id="MobiDB-lite"/>
    </source>
</evidence>
<gene>
    <name evidence="2" type="ORF">J2S10_003359</name>
</gene>